<dbReference type="InterPro" id="IPR050909">
    <property type="entry name" value="Bact_Autotransporter_VF"/>
</dbReference>
<dbReference type="InterPro" id="IPR011050">
    <property type="entry name" value="Pectin_lyase_fold/virulence"/>
</dbReference>
<feature type="compositionally biased region" description="Low complexity" evidence="4">
    <location>
        <begin position="2962"/>
        <end position="2977"/>
    </location>
</feature>
<sequence>MFKHASANRFYRLVWSHVHACWVAVAEGARGRGKGGRRKLASLMLGAAVAAGAAAAPPLDTALPVGAQVVAGQAGVASNGAAMTVTQGSAQAIINWQSFDIGSAAAVRFDQPSASAVALNRVVGGDPSRIYGKLSSNGQVFLLNQQGVLFGAGAQVNVGGLVASSLGLSDQDFLDRRYAFSAAGTPGAVRNDGSIRTAGGGYVALLAPSVTNTGTISAPNGSAALAAGSQVGLDLRGDGLITVRVARSALDAAVKNDGLVQADGGQVVLSAAAADALARSSVNNTGLVQARGFANEGGSIRLSGDTVHAGALDASSDTARGGRIAIDGGALALDGAIKADGATGGSIGVDARATLSAAAASSAQGRSGDGGTIVYRAGATLVESSGAATDASGAANGGSTSLHGGAGVLSSGSHAARAGKGSGGRIDVSGADVRLFGATLDASGTSQGGMVRVGGAFQGGSERADAPDLARFTQRWGQRAPIVSAQQTFINDSTAINVAATGAQGQGGTAVVWSDDQTTMLGKLDASGAAAGGAVEISGKNELRHVGLDKLTIGAGGQLLLDPKNITIGSYPQVWTYQAILGKGYSGAKDKDVAGLASGDGFGFSVALNGAGDRLAVGAPFDKGLDGSGSAKGAVRLFSFSDANFSNATLQGTAGAGYTGGKNLDLALADGDQFGTSVALNNDATRMAVGAFGDGNNGSVRLIGFGTDFAAPAVKQTLARGTSGTPATAFGYGVSVAFDGSGESLAVGALYDSGSNADCSACGAVHLYGYNGSAATYQRGIGKGYGSNMALANEQQFGTSVAFDDSGNLLAVGAIGANNAKGAVYLFNGGTASPTLRGTIGSGVNGAKDLNLSLRDSEAFGSSVALSGDGKRLAIGASAGGGFSDLTNGPGSVRVVDFSDAAFSAPAVSATLGRDYTVGANADVTLGDGDNFGFALALNAAGERLVVGAPYANSADGSVPETGALHAFALKPPSVTNVPFTAAKPKPGLDVTIDALTLRDVLDAGTSITLQANNDITLLAGHPLLIGDTSNNGALTLQAGRNITLNASISTGNANLTLMANESAGANASYRDPGSAAIVVASGATIDAGSGSISMTMRDQSAGNIEVGAALSAATVKLINFGAGATSNVLINANVSASGGGTAIELASQNGNVLNTAGAAGLNTPAGRYLVYSKDPASTTEGVGGYNKHYGQAYVAGGTPSYAASGNWFLYSVAPVLNLSANAASRVYDGSAAVPTLTFGATGFIDGDSVASGFGGALSAAGAGKNVGSYAIGQGSLASTLGYTINYTGANYTITPATLNVSAAGVGKTYDRTTAATVNFSATPIGTDAVTVSGTGVFADKSAGIGKTINLSGIGLSGADAANYTLGTTPATTSATIAPLALTPVASGNNRAYDGSTAATVNLSGAVLAGDSVSFTSAGAAFADKHAGNGKTVTVSGIGMSGLDAANYTLASTSASTSASITPRSLTVTASGGNKVYDGSAAATVTLNDNRVGSDELALGGSAAFADKHAGNGKTVTVSGLALSGADAGNYTLASPSATGTANITPRTLTVGATGIDKEYDRTTAATVTLADDRIGGDALTLARSAAFADYNAGSGKSVTVSGIALSGADAGNYTLAGTSASTSATITPRALTATLASANKVYDGSTATTATMSDNRIAGDALTVTSGAAAFDDKNAGIGKTVTASGLTLGGASAGNYTLASASASGSADITPRPLATSASAASKVYDGSVAAGVTFTDNRIGSDLLTVSGNGAFADRHVGSGKAVAVSGIALSGADAGNYSLASTTASASADITPRAILATPTGNSKVYDGTTGASVTMSDNRVGGDLLTLGYSGASFADKNAGNGKTVSVTGISLSGTHAGNYTLAASTASATANIAPRPLNVSATGASKVYDGSNAASVTLSDDHLAGDVLSVSGLATFNDRNVGAGKALTVTGFTLTGLDAANYVPASASASGSGSITPRALSFTAAGVDKQYDGTTAATASFSDDRVANDQLSIAGNAVFDTKAVGSGKAVAVSAIALSGQDAGNYTIASTTASTSAAITPRSLTPIVSGADKTYDGTTSATVTLNANQIAGEAVTVSMTGAAFADKNAGNGKTINVGGLSISGADAGNYTLASTSATATANILPRSLSFTATGVDRVYDGTTAAAIAYSGNHLAGDSVSYTQNASFGDRNAGANKTVTISGIALAGPDAGNYTLASTSASTTASITPRALTPIVTGANKTYDGTTAATVTLDNDRIAGDVLTLTSSGAAFADKRAGVARPLTVTGLALSGPGAGNYMLASTSFTGSADIAPRALLTTATGVDKVYDGSVAATLKLSDNRLAGDVLTVNAGNAVFGDKNAGSAKPVSASGMSLSGADAANYTLASTTASGSASITPRKLNVSIGGAVKVYDGTTSAASALGDDRIAGDALSLAGSDAFFTDKNVGANKAIVVDKLALSGADAGNYTLASTSTSGTGSITARPLNVIATAAGKVYDGTTQASASVSGDQLAGDSLTISGGVATFADKNAGKGKSVSIGGIALGGADAGNYVLAAASATATADITARALTVTAAGVDKVYDGTASAQFTISDNRLAGDTLSFNAPGARFADRNAGVGKAIVLDDLSLGGLDAVNYTLASARPSATASITPRALTASLAGSISKVYDGSTAAVLHPGALSLAGFVAGEGATVNAASATFNSANVRDASSVHAVIGGASGSAGTLLSNYVLPAGASGAGAIVPRTVAISGMSVAPKVYDGSTTATLSGAGSLSNLVAGEALTLSAPASANFDNRSAGTGKLVTASGFTLADGAGGLASNYVLASATASVNTGVISKAPLIIRADDKVRVSGTPNPVFTFSGSGFVGGDGNSLLAGLSAGTGADRQSPAGTYAITPAGGVFDDYLPQYVDGTLTVIGASSQVEAIAGSIAASSQGRQNVFAAAGSSPWTVAWAGPAPELAPQADPQRAPDNQAETSTVTLSGGTQVTTRRGGVRTAE</sequence>
<evidence type="ECO:0000259" key="5">
    <source>
        <dbReference type="SMART" id="SM00912"/>
    </source>
</evidence>
<evidence type="ECO:0000313" key="6">
    <source>
        <dbReference type="EMBL" id="RSZ59200.1"/>
    </source>
</evidence>
<dbReference type="Proteomes" id="UP000278085">
    <property type="component" value="Unassembled WGS sequence"/>
</dbReference>
<keyword evidence="7" id="KW-1185">Reference proteome</keyword>
<feature type="domain" description="Filamentous haemagglutinin FhaB/tRNA nuclease CdiA-like TPS" evidence="5">
    <location>
        <begin position="60"/>
        <end position="172"/>
    </location>
</feature>
<name>A0A430HNU2_9BURK</name>
<comment type="caution">
    <text evidence="6">The sequence shown here is derived from an EMBL/GenBank/DDBJ whole genome shotgun (WGS) entry which is preliminary data.</text>
</comment>
<dbReference type="Pfam" id="PF13018">
    <property type="entry name" value="ESPR"/>
    <property type="match status" value="1"/>
</dbReference>
<dbReference type="SMART" id="SM00912">
    <property type="entry name" value="Haemagg_act"/>
    <property type="match status" value="1"/>
</dbReference>
<keyword evidence="3" id="KW-0732">Signal</keyword>
<dbReference type="PANTHER" id="PTHR12338:SF8">
    <property type="entry name" value="HEME_HEMOPEXIN-BINDING PROTEIN"/>
    <property type="match status" value="1"/>
</dbReference>
<evidence type="ECO:0000256" key="2">
    <source>
        <dbReference type="ARBA" id="ARBA00022525"/>
    </source>
</evidence>
<dbReference type="InterPro" id="IPR008638">
    <property type="entry name" value="FhaB/CdiA-like_TPS"/>
</dbReference>
<dbReference type="PROSITE" id="PS51470">
    <property type="entry name" value="FG_GAP"/>
    <property type="match status" value="1"/>
</dbReference>
<dbReference type="InterPro" id="IPR041248">
    <property type="entry name" value="YDG"/>
</dbReference>
<dbReference type="InterPro" id="IPR013519">
    <property type="entry name" value="Int_alpha_beta-p"/>
</dbReference>
<feature type="region of interest" description="Disordered" evidence="4">
    <location>
        <begin position="2934"/>
        <end position="2977"/>
    </location>
</feature>
<comment type="subcellular location">
    <subcellularLocation>
        <location evidence="1">Secreted</location>
    </subcellularLocation>
</comment>
<evidence type="ECO:0000256" key="4">
    <source>
        <dbReference type="SAM" id="MobiDB-lite"/>
    </source>
</evidence>
<dbReference type="GO" id="GO:0005576">
    <property type="term" value="C:extracellular region"/>
    <property type="evidence" value="ECO:0007669"/>
    <property type="project" value="UniProtKB-SubCell"/>
</dbReference>
<dbReference type="Gene3D" id="2.160.20.10">
    <property type="entry name" value="Single-stranded right-handed beta-helix, Pectin lyase-like"/>
    <property type="match status" value="2"/>
</dbReference>
<proteinExistence type="predicted"/>
<dbReference type="InterPro" id="IPR041286">
    <property type="entry name" value="MBG_2"/>
</dbReference>
<evidence type="ECO:0000256" key="3">
    <source>
        <dbReference type="ARBA" id="ARBA00022729"/>
    </source>
</evidence>
<feature type="compositionally biased region" description="Polar residues" evidence="4">
    <location>
        <begin position="2952"/>
        <end position="2961"/>
    </location>
</feature>
<dbReference type="InterPro" id="IPR024973">
    <property type="entry name" value="ESPR"/>
</dbReference>
<dbReference type="EMBL" id="RXLQ01000004">
    <property type="protein sequence ID" value="RSZ59200.1"/>
    <property type="molecule type" value="Genomic_DNA"/>
</dbReference>
<accession>A0A430HNU2</accession>
<dbReference type="Gene3D" id="3.30.160.710">
    <property type="match status" value="1"/>
</dbReference>
<reference evidence="6 7" key="1">
    <citation type="submission" date="2018-12" db="EMBL/GenBank/DDBJ databases">
        <authorList>
            <person name="Yang E."/>
        </authorList>
    </citation>
    <scope>NUCLEOTIDE SEQUENCE [LARGE SCALE GENOMIC DNA]</scope>
    <source>
        <strain evidence="6 7">SOD</strain>
    </source>
</reference>
<dbReference type="SUPFAM" id="SSF82171">
    <property type="entry name" value="DPP6 N-terminal domain-like"/>
    <property type="match status" value="1"/>
</dbReference>
<dbReference type="PANTHER" id="PTHR12338">
    <property type="entry name" value="AUTOTRANSPORTER"/>
    <property type="match status" value="1"/>
</dbReference>
<dbReference type="SMART" id="SM00191">
    <property type="entry name" value="Int_alpha"/>
    <property type="match status" value="5"/>
</dbReference>
<gene>
    <name evidence="6" type="ORF">EJB06_08395</name>
</gene>
<dbReference type="Pfam" id="PF18676">
    <property type="entry name" value="MBG_2"/>
    <property type="match status" value="2"/>
</dbReference>
<dbReference type="RefSeq" id="WP_126073572.1">
    <property type="nucleotide sequence ID" value="NZ_CP051166.1"/>
</dbReference>
<dbReference type="Pfam" id="PF05860">
    <property type="entry name" value="TPS"/>
    <property type="match status" value="1"/>
</dbReference>
<keyword evidence="2" id="KW-0964">Secreted</keyword>
<protein>
    <submittedName>
        <fullName evidence="6">Filamentous hemagglutinin N-terminal domain-containing protein</fullName>
    </submittedName>
</protein>
<organism evidence="6 7">
    <name type="scientific">Massilia atriviolacea</name>
    <dbReference type="NCBI Taxonomy" id="2495579"/>
    <lineage>
        <taxon>Bacteria</taxon>
        <taxon>Pseudomonadati</taxon>
        <taxon>Pseudomonadota</taxon>
        <taxon>Betaproteobacteria</taxon>
        <taxon>Burkholderiales</taxon>
        <taxon>Oxalobacteraceae</taxon>
        <taxon>Telluria group</taxon>
        <taxon>Massilia</taxon>
    </lineage>
</organism>
<dbReference type="SUPFAM" id="SSF51126">
    <property type="entry name" value="Pectin lyase-like"/>
    <property type="match status" value="1"/>
</dbReference>
<dbReference type="OrthoDB" id="218680at2"/>
<dbReference type="InterPro" id="IPR012334">
    <property type="entry name" value="Pectin_lyas_fold"/>
</dbReference>
<dbReference type="Pfam" id="PF18657">
    <property type="entry name" value="YDG"/>
    <property type="match status" value="18"/>
</dbReference>
<evidence type="ECO:0000256" key="1">
    <source>
        <dbReference type="ARBA" id="ARBA00004613"/>
    </source>
</evidence>
<dbReference type="NCBIfam" id="TIGR01901">
    <property type="entry name" value="adhes_NPXG"/>
    <property type="match status" value="1"/>
</dbReference>
<evidence type="ECO:0000313" key="7">
    <source>
        <dbReference type="Proteomes" id="UP000278085"/>
    </source>
</evidence>